<keyword evidence="2" id="KW-0812">Transmembrane</keyword>
<gene>
    <name evidence="3" type="ORF">Tci_025633</name>
</gene>
<protein>
    <submittedName>
        <fullName evidence="3">Uncharacterized protein</fullName>
    </submittedName>
</protein>
<accession>A0A6L2L066</accession>
<name>A0A6L2L066_TANCI</name>
<organism evidence="3">
    <name type="scientific">Tanacetum cinerariifolium</name>
    <name type="common">Dalmatian daisy</name>
    <name type="synonym">Chrysanthemum cinerariifolium</name>
    <dbReference type="NCBI Taxonomy" id="118510"/>
    <lineage>
        <taxon>Eukaryota</taxon>
        <taxon>Viridiplantae</taxon>
        <taxon>Streptophyta</taxon>
        <taxon>Embryophyta</taxon>
        <taxon>Tracheophyta</taxon>
        <taxon>Spermatophyta</taxon>
        <taxon>Magnoliopsida</taxon>
        <taxon>eudicotyledons</taxon>
        <taxon>Gunneridae</taxon>
        <taxon>Pentapetalae</taxon>
        <taxon>asterids</taxon>
        <taxon>campanulids</taxon>
        <taxon>Asterales</taxon>
        <taxon>Asteraceae</taxon>
        <taxon>Asteroideae</taxon>
        <taxon>Anthemideae</taxon>
        <taxon>Anthemidinae</taxon>
        <taxon>Tanacetum</taxon>
    </lineage>
</organism>
<sequence length="164" mass="18519">MIFWQPSIQMTHHHYLKIDHYRHHSKRAVVVVVVVLVGYGGGCGLPIAVVVEVTSWKILLEKNKEELEFLVDPGIAETSSTQYAVTNNAAYQADDLDAYDTDCDELNSAKISLMVNLSHYGSDNIAESLEIEKLKQTLSEHLKEKESLEQKVTLLTNDFQKEES</sequence>
<proteinExistence type="predicted"/>
<feature type="coiled-coil region" evidence="1">
    <location>
        <begin position="131"/>
        <end position="158"/>
    </location>
</feature>
<evidence type="ECO:0000313" key="3">
    <source>
        <dbReference type="EMBL" id="GEU53655.1"/>
    </source>
</evidence>
<feature type="transmembrane region" description="Helical" evidence="2">
    <location>
        <begin position="28"/>
        <end position="51"/>
    </location>
</feature>
<keyword evidence="2" id="KW-0472">Membrane</keyword>
<keyword evidence="2" id="KW-1133">Transmembrane helix</keyword>
<dbReference type="EMBL" id="BKCJ010003207">
    <property type="protein sequence ID" value="GEU53655.1"/>
    <property type="molecule type" value="Genomic_DNA"/>
</dbReference>
<keyword evidence="1" id="KW-0175">Coiled coil</keyword>
<evidence type="ECO:0000256" key="2">
    <source>
        <dbReference type="SAM" id="Phobius"/>
    </source>
</evidence>
<evidence type="ECO:0000256" key="1">
    <source>
        <dbReference type="SAM" id="Coils"/>
    </source>
</evidence>
<reference evidence="3" key="1">
    <citation type="journal article" date="2019" name="Sci. Rep.">
        <title>Draft genome of Tanacetum cinerariifolium, the natural source of mosquito coil.</title>
        <authorList>
            <person name="Yamashiro T."/>
            <person name="Shiraishi A."/>
            <person name="Satake H."/>
            <person name="Nakayama K."/>
        </authorList>
    </citation>
    <scope>NUCLEOTIDE SEQUENCE</scope>
</reference>
<dbReference type="AlphaFoldDB" id="A0A6L2L066"/>
<comment type="caution">
    <text evidence="3">The sequence shown here is derived from an EMBL/GenBank/DDBJ whole genome shotgun (WGS) entry which is preliminary data.</text>
</comment>